<dbReference type="PANTHER" id="PTHR43240:SF1">
    <property type="entry name" value="BLR5584 PROTEIN"/>
    <property type="match status" value="1"/>
</dbReference>
<dbReference type="Pfam" id="PF03061">
    <property type="entry name" value="4HBT"/>
    <property type="match status" value="1"/>
</dbReference>
<evidence type="ECO:0000313" key="3">
    <source>
        <dbReference type="EMBL" id="RMB07992.1"/>
    </source>
</evidence>
<name>A0A3M0CF05_9PROT</name>
<evidence type="ECO:0000259" key="2">
    <source>
        <dbReference type="Pfam" id="PF03061"/>
    </source>
</evidence>
<dbReference type="EMBL" id="REFR01000011">
    <property type="protein sequence ID" value="RMB07992.1"/>
    <property type="molecule type" value="Genomic_DNA"/>
</dbReference>
<dbReference type="InterPro" id="IPR003736">
    <property type="entry name" value="PAAI_dom"/>
</dbReference>
<sequence>MDDQRYGTIPRDALLSLSGQELFDGISDGDLPMPTMGRSLAFHPVHIGNGTAVFEGTPTQDHLNPLGTVHGGYAATMLDSAMACAIHSTLPPRRGLTTIDLTINFVRPITPGTGAVRATGTLIHGGGRIATADGRLEDEDGKLLAHGLTTCMLFPLESGPA</sequence>
<reference evidence="3 4" key="1">
    <citation type="submission" date="2018-10" db="EMBL/GenBank/DDBJ databases">
        <title>Genomic Encyclopedia of Archaeal and Bacterial Type Strains, Phase II (KMG-II): from individual species to whole genera.</title>
        <authorList>
            <person name="Goeker M."/>
        </authorList>
    </citation>
    <scope>NUCLEOTIDE SEQUENCE [LARGE SCALE GENOMIC DNA]</scope>
    <source>
        <strain evidence="3 4">DSM 25217</strain>
    </source>
</reference>
<comment type="caution">
    <text evidence="3">The sequence shown here is derived from an EMBL/GenBank/DDBJ whole genome shotgun (WGS) entry which is preliminary data.</text>
</comment>
<evidence type="ECO:0000256" key="1">
    <source>
        <dbReference type="ARBA" id="ARBA00022801"/>
    </source>
</evidence>
<dbReference type="OrthoDB" id="9813282at2"/>
<dbReference type="Gene3D" id="3.10.129.10">
    <property type="entry name" value="Hotdog Thioesterase"/>
    <property type="match status" value="1"/>
</dbReference>
<protein>
    <submittedName>
        <fullName evidence="3">Uncharacterized protein (TIGR00369 family)</fullName>
    </submittedName>
</protein>
<dbReference type="InterPro" id="IPR006683">
    <property type="entry name" value="Thioestr_dom"/>
</dbReference>
<dbReference type="Proteomes" id="UP000271227">
    <property type="component" value="Unassembled WGS sequence"/>
</dbReference>
<accession>A0A3M0CF05</accession>
<dbReference type="InterPro" id="IPR029069">
    <property type="entry name" value="HotDog_dom_sf"/>
</dbReference>
<dbReference type="NCBIfam" id="TIGR00369">
    <property type="entry name" value="unchar_dom_1"/>
    <property type="match status" value="1"/>
</dbReference>
<evidence type="ECO:0000313" key="4">
    <source>
        <dbReference type="Proteomes" id="UP000271227"/>
    </source>
</evidence>
<keyword evidence="1" id="KW-0378">Hydrolase</keyword>
<dbReference type="InParanoid" id="A0A3M0CF05"/>
<dbReference type="AlphaFoldDB" id="A0A3M0CF05"/>
<dbReference type="GO" id="GO:0061522">
    <property type="term" value="F:1,4-dihydroxy-2-naphthoyl-CoA thioesterase activity"/>
    <property type="evidence" value="ECO:0007669"/>
    <property type="project" value="TreeGrafter"/>
</dbReference>
<feature type="domain" description="Thioesterase" evidence="2">
    <location>
        <begin position="67"/>
        <end position="144"/>
    </location>
</feature>
<gene>
    <name evidence="3" type="ORF">BXY39_2087</name>
</gene>
<proteinExistence type="predicted"/>
<keyword evidence="4" id="KW-1185">Reference proteome</keyword>
<dbReference type="SUPFAM" id="SSF54637">
    <property type="entry name" value="Thioesterase/thiol ester dehydrase-isomerase"/>
    <property type="match status" value="1"/>
</dbReference>
<dbReference type="RefSeq" id="WP_121938752.1">
    <property type="nucleotide sequence ID" value="NZ_REFR01000011.1"/>
</dbReference>
<dbReference type="CDD" id="cd03443">
    <property type="entry name" value="PaaI_thioesterase"/>
    <property type="match status" value="1"/>
</dbReference>
<dbReference type="PANTHER" id="PTHR43240">
    <property type="entry name" value="1,4-DIHYDROXY-2-NAPHTHOYL-COA THIOESTERASE 1"/>
    <property type="match status" value="1"/>
</dbReference>
<organism evidence="3 4">
    <name type="scientific">Eilatimonas milleporae</name>
    <dbReference type="NCBI Taxonomy" id="911205"/>
    <lineage>
        <taxon>Bacteria</taxon>
        <taxon>Pseudomonadati</taxon>
        <taxon>Pseudomonadota</taxon>
        <taxon>Alphaproteobacteria</taxon>
        <taxon>Kordiimonadales</taxon>
        <taxon>Kordiimonadaceae</taxon>
        <taxon>Eilatimonas</taxon>
    </lineage>
</organism>
<dbReference type="GO" id="GO:0005829">
    <property type="term" value="C:cytosol"/>
    <property type="evidence" value="ECO:0007669"/>
    <property type="project" value="TreeGrafter"/>
</dbReference>